<feature type="binding site" evidence="2">
    <location>
        <begin position="259"/>
        <end position="266"/>
    </location>
    <ligand>
        <name>ATP</name>
        <dbReference type="ChEBI" id="CHEBI:30616"/>
    </ligand>
</feature>
<comment type="caution">
    <text evidence="4">The sequence shown here is derived from an EMBL/GenBank/DDBJ whole genome shotgun (WGS) entry which is preliminary data.</text>
</comment>
<dbReference type="GO" id="GO:0005524">
    <property type="term" value="F:ATP binding"/>
    <property type="evidence" value="ECO:0007669"/>
    <property type="project" value="UniProtKB-KW"/>
</dbReference>
<dbReference type="PANTHER" id="PTHR13504:SF40">
    <property type="entry name" value="FIDO DOMAIN-CONTAINING PROTEIN"/>
    <property type="match status" value="1"/>
</dbReference>
<protein>
    <submittedName>
        <fullName evidence="4">Cell filamentation protein Fic</fullName>
    </submittedName>
</protein>
<organism evidence="4 5">
    <name type="scientific">Lacticaseibacillus rhamnosus</name>
    <name type="common">Lactobacillus rhamnosus</name>
    <dbReference type="NCBI Taxonomy" id="47715"/>
    <lineage>
        <taxon>Bacteria</taxon>
        <taxon>Bacillati</taxon>
        <taxon>Bacillota</taxon>
        <taxon>Bacilli</taxon>
        <taxon>Lactobacillales</taxon>
        <taxon>Lactobacillaceae</taxon>
        <taxon>Lacticaseibacillus</taxon>
    </lineage>
</organism>
<feature type="domain" description="Fido" evidence="3">
    <location>
        <begin position="170"/>
        <end position="318"/>
    </location>
</feature>
<reference evidence="4 5" key="1">
    <citation type="submission" date="2017-01" db="EMBL/GenBank/DDBJ databases">
        <title>In silico prediction, in vitro antibacterial spectrum and physicochemical properties of a putative bacteriocin produced by Lactobacillus rhamnosus strain L156.4.</title>
        <authorList>
            <person name="Silveira A.M."/>
            <person name="Monteiro A.S."/>
            <person name="Santos V.L."/>
            <person name="Nicoli J.R."/>
            <person name="Azevedo V."/>
            <person name="Soares S.C."/>
            <person name="Castro-Oliveira L."/>
            <person name="Dias-Souza M.V."/>
            <person name="Nardi R.M."/>
        </authorList>
    </citation>
    <scope>NUCLEOTIDE SEQUENCE [LARGE SCALE GENOMIC DNA]</scope>
    <source>
        <strain evidence="4 5">L156.4</strain>
    </source>
</reference>
<evidence type="ECO:0000259" key="3">
    <source>
        <dbReference type="PROSITE" id="PS51459"/>
    </source>
</evidence>
<keyword evidence="2" id="KW-0547">Nucleotide-binding</keyword>
<dbReference type="Pfam" id="PF02661">
    <property type="entry name" value="Fic"/>
    <property type="match status" value="1"/>
</dbReference>
<accession>A0A5P5ZCN0</accession>
<dbReference type="PANTHER" id="PTHR13504">
    <property type="entry name" value="FIDO DOMAIN-CONTAINING PROTEIN DDB_G0283145"/>
    <property type="match status" value="1"/>
</dbReference>
<evidence type="ECO:0000313" key="5">
    <source>
        <dbReference type="Proteomes" id="UP000189067"/>
    </source>
</evidence>
<evidence type="ECO:0000256" key="2">
    <source>
        <dbReference type="PIRSR" id="PIRSR640198-2"/>
    </source>
</evidence>
<dbReference type="Proteomes" id="UP000189067">
    <property type="component" value="Unassembled WGS sequence"/>
</dbReference>
<dbReference type="InterPro" id="IPR040198">
    <property type="entry name" value="Fido_containing"/>
</dbReference>
<gene>
    <name evidence="4" type="ORF">BWR10_09080</name>
</gene>
<proteinExistence type="predicted"/>
<keyword evidence="2" id="KW-0067">ATP-binding</keyword>
<sequence length="438" mass="49996">MSYLPLSRFKYNNNGTGRKSPQEIDDEYHLRLSGPSTVRTALFPALENTSLLDEAAIEKRSISIAKYPIYFVETHKINLLVANILRNSMQITKLANHNELPQVAINSYLKKLLSNEIIFTNEIEGVETNPKEIGTIIGNLKNRPGRVEKRLESTIRKYHDSITARMRQIDTLKDYRDIYDELLKGEIPPEKLPDGKRFRNSFAFIGTGSHAVHIPPIDEAEIETALEQLIIFMNNDDLVTLEKAIITHFMFENAHPFLDGNGRTGRYLLSSYLSSKLDPFTGLSVSTAIHNNLSAYYRLFQEADNIENRAELTFFLEGMLKIIEHGQLEVIQELESAKEQLHVTGEKLYSKFANLNDEMKDILYLLLQSYLFTESITYGIQDRDIVQVLKKGSKQTPRSRTKRMINQLEADGLITSVSKNPLQHVLSKAILDQILPLK</sequence>
<evidence type="ECO:0000256" key="1">
    <source>
        <dbReference type="PIRSR" id="PIRSR640198-1"/>
    </source>
</evidence>
<dbReference type="InterPro" id="IPR003812">
    <property type="entry name" value="Fido"/>
</dbReference>
<dbReference type="SUPFAM" id="SSF140931">
    <property type="entry name" value="Fic-like"/>
    <property type="match status" value="1"/>
</dbReference>
<dbReference type="RefSeq" id="WP_005686042.1">
    <property type="nucleotide sequence ID" value="NZ_CACRTK010000036.1"/>
</dbReference>
<feature type="active site" evidence="1">
    <location>
        <position position="255"/>
    </location>
</feature>
<dbReference type="Gene3D" id="1.10.3290.10">
    <property type="entry name" value="Fido-like domain"/>
    <property type="match status" value="1"/>
</dbReference>
<dbReference type="InterPro" id="IPR036597">
    <property type="entry name" value="Fido-like_dom_sf"/>
</dbReference>
<dbReference type="PROSITE" id="PS51459">
    <property type="entry name" value="FIDO"/>
    <property type="match status" value="1"/>
</dbReference>
<dbReference type="EMBL" id="MTJY01000036">
    <property type="protein sequence ID" value="ONN74409.1"/>
    <property type="molecule type" value="Genomic_DNA"/>
</dbReference>
<name>A0A5P5ZCN0_LACRH</name>
<dbReference type="AlphaFoldDB" id="A0A5P5ZCN0"/>
<evidence type="ECO:0000313" key="4">
    <source>
        <dbReference type="EMBL" id="ONN74409.1"/>
    </source>
</evidence>